<evidence type="ECO:0000256" key="4">
    <source>
        <dbReference type="PROSITE-ProRule" id="PRU01024"/>
    </source>
</evidence>
<dbReference type="PANTHER" id="PTHR11061">
    <property type="entry name" value="RNA M5U METHYLTRANSFERASE"/>
    <property type="match status" value="1"/>
</dbReference>
<evidence type="ECO:0000259" key="6">
    <source>
        <dbReference type="PROSITE" id="PS50926"/>
    </source>
</evidence>
<dbReference type="EMBL" id="NMVO01000016">
    <property type="protein sequence ID" value="OYO10470.1"/>
    <property type="molecule type" value="Genomic_DNA"/>
</dbReference>
<protein>
    <submittedName>
        <fullName evidence="7">tRNA/tmRNA/rRNA uracil-C5-methylase</fullName>
    </submittedName>
</protein>
<organism evidence="7 8">
    <name type="scientific">Enemella evansiae</name>
    <dbReference type="NCBI Taxonomy" id="2016499"/>
    <lineage>
        <taxon>Bacteria</taxon>
        <taxon>Bacillati</taxon>
        <taxon>Actinomycetota</taxon>
        <taxon>Actinomycetes</taxon>
        <taxon>Propionibacteriales</taxon>
        <taxon>Propionibacteriaceae</taxon>
        <taxon>Enemella</taxon>
    </lineage>
</organism>
<dbReference type="AlphaFoldDB" id="A0A255G3I2"/>
<feature type="domain" description="TRAM" evidence="6">
    <location>
        <begin position="17"/>
        <end position="78"/>
    </location>
</feature>
<evidence type="ECO:0000313" key="8">
    <source>
        <dbReference type="Proteomes" id="UP000215896"/>
    </source>
</evidence>
<keyword evidence="2 4" id="KW-0808">Transferase</keyword>
<dbReference type="GO" id="GO:0070475">
    <property type="term" value="P:rRNA base methylation"/>
    <property type="evidence" value="ECO:0007669"/>
    <property type="project" value="TreeGrafter"/>
</dbReference>
<feature type="binding site" evidence="4">
    <location>
        <position position="286"/>
    </location>
    <ligand>
        <name>S-adenosyl-L-methionine</name>
        <dbReference type="ChEBI" id="CHEBI:59789"/>
    </ligand>
</feature>
<sequence>MAEPPTSAERARKERVEVTPPEATAPEVTVGPIAHGGHCIARHEGRVIFVRHALPGERVRLRITDTSQDRFWRADAIEVLEAAPDRVRPDCPVSGPGGCGGCDFQHVSDSGELELKRSVVAEQLARLAGIDWTGAVEAVPPVRNWRHRMRYLADAGGEPALRAHRSHELIRIPDDGCPIASVDPRALGVPEVAEQTSLTVVDAAEEQLLLVGDADESVVEEAAGRRFEVQGQGFWQVHPAAVDTLVTAVLEGLRPAAGERAFDLYCGVGVFAGALADAGVTVWGVESDKPAISHARRNVREAKFSSGRVDRVLPKLPRRTDLVVLDPPRAGAGRKVLEQVTAREPRAIAYVACDPAALARDLAYAAELGYTPDSIRAFNLFPRTHHIEAVAILTPN</sequence>
<feature type="binding site" evidence="4">
    <location>
        <position position="326"/>
    </location>
    <ligand>
        <name>S-adenosyl-L-methionine</name>
        <dbReference type="ChEBI" id="CHEBI:59789"/>
    </ligand>
</feature>
<feature type="binding site" evidence="4">
    <location>
        <position position="236"/>
    </location>
    <ligand>
        <name>S-adenosyl-L-methionine</name>
        <dbReference type="ChEBI" id="CHEBI:59789"/>
    </ligand>
</feature>
<dbReference type="PROSITE" id="PS50926">
    <property type="entry name" value="TRAM"/>
    <property type="match status" value="1"/>
</dbReference>
<evidence type="ECO:0000256" key="2">
    <source>
        <dbReference type="ARBA" id="ARBA00022679"/>
    </source>
</evidence>
<name>A0A255G3I2_9ACTN</name>
<keyword evidence="3 4" id="KW-0949">S-adenosyl-L-methionine</keyword>
<dbReference type="InterPro" id="IPR029063">
    <property type="entry name" value="SAM-dependent_MTases_sf"/>
</dbReference>
<evidence type="ECO:0000313" key="7">
    <source>
        <dbReference type="EMBL" id="OYO10470.1"/>
    </source>
</evidence>
<dbReference type="PANTHER" id="PTHR11061:SF30">
    <property type="entry name" value="TRNA (URACIL(54)-C(5))-METHYLTRANSFERASE"/>
    <property type="match status" value="1"/>
</dbReference>
<feature type="region of interest" description="Disordered" evidence="5">
    <location>
        <begin position="1"/>
        <end position="20"/>
    </location>
</feature>
<keyword evidence="1 4" id="KW-0489">Methyltransferase</keyword>
<accession>A0A255G3I2</accession>
<comment type="similarity">
    <text evidence="4">Belongs to the class I-like SAM-binding methyltransferase superfamily. RNA M5U methyltransferase family.</text>
</comment>
<dbReference type="InterPro" id="IPR012340">
    <property type="entry name" value="NA-bd_OB-fold"/>
</dbReference>
<evidence type="ECO:0000256" key="1">
    <source>
        <dbReference type="ARBA" id="ARBA00022603"/>
    </source>
</evidence>
<gene>
    <name evidence="7" type="ORF">CGZ94_15715</name>
</gene>
<dbReference type="SUPFAM" id="SSF53335">
    <property type="entry name" value="S-adenosyl-L-methionine-dependent methyltransferases"/>
    <property type="match status" value="1"/>
</dbReference>
<evidence type="ECO:0000256" key="3">
    <source>
        <dbReference type="ARBA" id="ARBA00022691"/>
    </source>
</evidence>
<keyword evidence="8" id="KW-1185">Reference proteome</keyword>
<dbReference type="Pfam" id="PF05958">
    <property type="entry name" value="tRNA_U5-meth_tr"/>
    <property type="match status" value="1"/>
</dbReference>
<feature type="binding site" evidence="4">
    <location>
        <position position="265"/>
    </location>
    <ligand>
        <name>S-adenosyl-L-methionine</name>
        <dbReference type="ChEBI" id="CHEBI:59789"/>
    </ligand>
</feature>
<comment type="caution">
    <text evidence="7">The sequence shown here is derived from an EMBL/GenBank/DDBJ whole genome shotgun (WGS) entry which is preliminary data.</text>
</comment>
<dbReference type="Gene3D" id="3.40.50.150">
    <property type="entry name" value="Vaccinia Virus protein VP39"/>
    <property type="match status" value="2"/>
</dbReference>
<reference evidence="7 8" key="1">
    <citation type="submission" date="2017-07" db="EMBL/GenBank/DDBJ databases">
        <title>Draft whole genome sequences of clinical Proprionibacteriaceae strains.</title>
        <authorList>
            <person name="Bernier A.-M."/>
            <person name="Bernard K."/>
            <person name="Domingo M.-C."/>
        </authorList>
    </citation>
    <scope>NUCLEOTIDE SEQUENCE [LARGE SCALE GENOMIC DNA]</scope>
    <source>
        <strain evidence="7 8">NML 030167</strain>
    </source>
</reference>
<feature type="active site" description="Nucleophile" evidence="4">
    <location>
        <position position="353"/>
    </location>
</feature>
<dbReference type="OrthoDB" id="9804590at2"/>
<dbReference type="CDD" id="cd02440">
    <property type="entry name" value="AdoMet_MTases"/>
    <property type="match status" value="1"/>
</dbReference>
<dbReference type="InterPro" id="IPR002792">
    <property type="entry name" value="TRAM_dom"/>
</dbReference>
<evidence type="ECO:0000256" key="5">
    <source>
        <dbReference type="SAM" id="MobiDB-lite"/>
    </source>
</evidence>
<dbReference type="Pfam" id="PF01938">
    <property type="entry name" value="TRAM"/>
    <property type="match status" value="1"/>
</dbReference>
<dbReference type="GO" id="GO:0070041">
    <property type="term" value="F:rRNA (uridine-C5-)-methyltransferase activity"/>
    <property type="evidence" value="ECO:0007669"/>
    <property type="project" value="TreeGrafter"/>
</dbReference>
<dbReference type="SUPFAM" id="SSF50249">
    <property type="entry name" value="Nucleic acid-binding proteins"/>
    <property type="match status" value="1"/>
</dbReference>
<proteinExistence type="inferred from homology"/>
<dbReference type="Proteomes" id="UP000215896">
    <property type="component" value="Unassembled WGS sequence"/>
</dbReference>
<dbReference type="PROSITE" id="PS51687">
    <property type="entry name" value="SAM_MT_RNA_M5U"/>
    <property type="match status" value="1"/>
</dbReference>
<dbReference type="Gene3D" id="2.40.50.140">
    <property type="entry name" value="Nucleic acid-binding proteins"/>
    <property type="match status" value="1"/>
</dbReference>
<dbReference type="RefSeq" id="WP_094406210.1">
    <property type="nucleotide sequence ID" value="NZ_NMVO01000016.1"/>
</dbReference>
<dbReference type="InterPro" id="IPR010280">
    <property type="entry name" value="U5_MeTrfase_fam"/>
</dbReference>
<dbReference type="Gene3D" id="2.40.50.1070">
    <property type="match status" value="1"/>
</dbReference>